<gene>
    <name evidence="2" type="ORF">HHL21_15645</name>
</gene>
<name>A0A848HMM0_9BURK</name>
<evidence type="ECO:0000313" key="3">
    <source>
        <dbReference type="Proteomes" id="UP000583752"/>
    </source>
</evidence>
<proteinExistence type="predicted"/>
<dbReference type="RefSeq" id="WP_169467492.1">
    <property type="nucleotide sequence ID" value="NZ_JABBGG010000008.1"/>
</dbReference>
<dbReference type="SUPFAM" id="SSF46785">
    <property type="entry name" value="Winged helix' DNA-binding domain"/>
    <property type="match status" value="1"/>
</dbReference>
<organism evidence="2 3">
    <name type="scientific">Massilia polaris</name>
    <dbReference type="NCBI Taxonomy" id="2728846"/>
    <lineage>
        <taxon>Bacteria</taxon>
        <taxon>Pseudomonadati</taxon>
        <taxon>Pseudomonadota</taxon>
        <taxon>Betaproteobacteria</taxon>
        <taxon>Burkholderiales</taxon>
        <taxon>Oxalobacteraceae</taxon>
        <taxon>Telluria group</taxon>
        <taxon>Massilia</taxon>
    </lineage>
</organism>
<reference evidence="2 3" key="1">
    <citation type="submission" date="2020-04" db="EMBL/GenBank/DDBJ databases">
        <title>Massilia sp. RP-1-19 isolated from soil.</title>
        <authorList>
            <person name="Dahal R.H."/>
        </authorList>
    </citation>
    <scope>NUCLEOTIDE SEQUENCE [LARGE SCALE GENOMIC DNA]</scope>
    <source>
        <strain evidence="2 3">RP-1-19</strain>
    </source>
</reference>
<dbReference type="InterPro" id="IPR001845">
    <property type="entry name" value="HTH_ArsR_DNA-bd_dom"/>
</dbReference>
<sequence length="116" mass="12826">MKQLKFGIASVAKQRARSLAIAAGTLQRAEDDPNVWFPSVSAAMRVLSDENMALLKYIREERPESVSKLAIALGKQPPNVSRSLHTMEQFGLVRMVKHGRVVKPEALAERVLVAFA</sequence>
<dbReference type="EMBL" id="JABBGG010000008">
    <property type="protein sequence ID" value="NML62482.1"/>
    <property type="molecule type" value="Genomic_DNA"/>
</dbReference>
<comment type="caution">
    <text evidence="2">The sequence shown here is derived from an EMBL/GenBank/DDBJ whole genome shotgun (WGS) entry which is preliminary data.</text>
</comment>
<protein>
    <submittedName>
        <fullName evidence="2">ArsR family transcriptional regulator</fullName>
    </submittedName>
</protein>
<dbReference type="Pfam" id="PF25212">
    <property type="entry name" value="HVO_A0114"/>
    <property type="match status" value="1"/>
</dbReference>
<feature type="domain" description="HTH arsR-type" evidence="1">
    <location>
        <begin position="32"/>
        <end position="116"/>
    </location>
</feature>
<dbReference type="GO" id="GO:0003700">
    <property type="term" value="F:DNA-binding transcription factor activity"/>
    <property type="evidence" value="ECO:0007669"/>
    <property type="project" value="InterPro"/>
</dbReference>
<accession>A0A848HMM0</accession>
<evidence type="ECO:0000313" key="2">
    <source>
        <dbReference type="EMBL" id="NML62482.1"/>
    </source>
</evidence>
<dbReference type="InterPro" id="IPR036390">
    <property type="entry name" value="WH_DNA-bd_sf"/>
</dbReference>
<dbReference type="AlphaFoldDB" id="A0A848HMM0"/>
<dbReference type="PROSITE" id="PS50987">
    <property type="entry name" value="HTH_ARSR_2"/>
    <property type="match status" value="1"/>
</dbReference>
<dbReference type="Gene3D" id="1.10.10.10">
    <property type="entry name" value="Winged helix-like DNA-binding domain superfamily/Winged helix DNA-binding domain"/>
    <property type="match status" value="1"/>
</dbReference>
<keyword evidence="3" id="KW-1185">Reference proteome</keyword>
<evidence type="ECO:0000259" key="1">
    <source>
        <dbReference type="PROSITE" id="PS50987"/>
    </source>
</evidence>
<dbReference type="InterPro" id="IPR036388">
    <property type="entry name" value="WH-like_DNA-bd_sf"/>
</dbReference>
<dbReference type="Proteomes" id="UP000583752">
    <property type="component" value="Unassembled WGS sequence"/>
</dbReference>